<proteinExistence type="predicted"/>
<keyword evidence="2" id="KW-0614">Plasmid</keyword>
<dbReference type="AlphaFoldDB" id="A0A0E4H286"/>
<evidence type="ECO:0000313" key="1">
    <source>
        <dbReference type="EMBL" id="CQD24548.1"/>
    </source>
</evidence>
<evidence type="ECO:0000313" key="2">
    <source>
        <dbReference type="EMBL" id="ULP45448.1"/>
    </source>
</evidence>
<accession>A0A0E4H286</accession>
<dbReference type="EMBL" id="CP092424">
    <property type="protein sequence ID" value="ULP45448.1"/>
    <property type="molecule type" value="Genomic_DNA"/>
</dbReference>
<geneLocation type="plasmid" evidence="2 4">
    <name>unnamed1</name>
</geneLocation>
<evidence type="ECO:0000313" key="3">
    <source>
        <dbReference type="Proteomes" id="UP000199251"/>
    </source>
</evidence>
<name>A0A0E4H286_MYCLN</name>
<reference evidence="2" key="2">
    <citation type="submission" date="2022-08" db="EMBL/GenBank/DDBJ databases">
        <title>Complete genome sequence of 14 non-tuberculosis mycobacteria type-strains.</title>
        <authorList>
            <person name="Igarashi Y."/>
            <person name="Osugi A."/>
            <person name="Mitarai S."/>
        </authorList>
    </citation>
    <scope>NUCLEOTIDE SEQUENCE</scope>
    <source>
        <strain evidence="2">ATCC 51985</strain>
        <plasmid evidence="2">unnamed1</plasmid>
    </source>
</reference>
<keyword evidence="4" id="KW-1185">Reference proteome</keyword>
<sequence length="181" mass="20738">MTSTTELHSITKHVAAKLRTRGYAARAYSDSRGPHDQPESGVVIHVVCTEAWRYPDGRWEIIDRPARLVHATGCWPHTWIWNYQLAVPEPSSTSALAAWVAEHLPPPDHPEYRTYWHFSSPGARPAGAPPQWEQRWREHLFAELRPRERTSAAPACDIHPRHYPRNTIRSIHTNPPGGERK</sequence>
<dbReference type="OrthoDB" id="9983625at2"/>
<dbReference type="EMBL" id="CTEE01000003">
    <property type="protein sequence ID" value="CQD24548.1"/>
    <property type="molecule type" value="Genomic_DNA"/>
</dbReference>
<evidence type="ECO:0000313" key="4">
    <source>
        <dbReference type="Proteomes" id="UP001055171"/>
    </source>
</evidence>
<reference evidence="1 3" key="1">
    <citation type="submission" date="2015-03" db="EMBL/GenBank/DDBJ databases">
        <authorList>
            <person name="Urmite Genomes"/>
        </authorList>
    </citation>
    <scope>NUCLEOTIDE SEQUENCE [LARGE SCALE GENOMIC DNA]</scope>
    <source>
        <strain evidence="1 3">CSUR P1491</strain>
    </source>
</reference>
<organism evidence="1 3">
    <name type="scientific">Mycobacterium lentiflavum</name>
    <dbReference type="NCBI Taxonomy" id="141349"/>
    <lineage>
        <taxon>Bacteria</taxon>
        <taxon>Bacillati</taxon>
        <taxon>Actinomycetota</taxon>
        <taxon>Actinomycetes</taxon>
        <taxon>Mycobacteriales</taxon>
        <taxon>Mycobacteriaceae</taxon>
        <taxon>Mycobacterium</taxon>
        <taxon>Mycobacterium simiae complex</taxon>
    </lineage>
</organism>
<dbReference type="Proteomes" id="UP001055171">
    <property type="component" value="Plasmid unnamed1"/>
</dbReference>
<dbReference type="RefSeq" id="WP_061559555.1">
    <property type="nucleotide sequence ID" value="NZ_CP092424.2"/>
</dbReference>
<dbReference type="Proteomes" id="UP000199251">
    <property type="component" value="Unassembled WGS sequence"/>
</dbReference>
<dbReference type="STRING" id="141349.BN1232_06255"/>
<protein>
    <submittedName>
        <fullName evidence="1">Uncharacterized protein</fullName>
    </submittedName>
</protein>
<gene>
    <name evidence="1" type="ORF">BN1232_06255</name>
    <name evidence="2" type="ORF">MJO58_28200</name>
</gene>